<organism evidence="1 2">
    <name type="scientific">Araneus ventricosus</name>
    <name type="common">Orbweaver spider</name>
    <name type="synonym">Epeira ventricosa</name>
    <dbReference type="NCBI Taxonomy" id="182803"/>
    <lineage>
        <taxon>Eukaryota</taxon>
        <taxon>Metazoa</taxon>
        <taxon>Ecdysozoa</taxon>
        <taxon>Arthropoda</taxon>
        <taxon>Chelicerata</taxon>
        <taxon>Arachnida</taxon>
        <taxon>Araneae</taxon>
        <taxon>Araneomorphae</taxon>
        <taxon>Entelegynae</taxon>
        <taxon>Araneoidea</taxon>
        <taxon>Araneidae</taxon>
        <taxon>Araneus</taxon>
    </lineage>
</organism>
<protein>
    <submittedName>
        <fullName evidence="1">Uncharacterized protein</fullName>
    </submittedName>
</protein>
<evidence type="ECO:0000313" key="2">
    <source>
        <dbReference type="Proteomes" id="UP000499080"/>
    </source>
</evidence>
<comment type="caution">
    <text evidence="1">The sequence shown here is derived from an EMBL/GenBank/DDBJ whole genome shotgun (WGS) entry which is preliminary data.</text>
</comment>
<name>A0A4Y2S7T2_ARAVE</name>
<dbReference type="Proteomes" id="UP000499080">
    <property type="component" value="Unassembled WGS sequence"/>
</dbReference>
<accession>A0A4Y2S7T2</accession>
<dbReference type="AlphaFoldDB" id="A0A4Y2S7T2"/>
<dbReference type="EMBL" id="BGPR01020281">
    <property type="protein sequence ID" value="GBN84242.1"/>
    <property type="molecule type" value="Genomic_DNA"/>
</dbReference>
<reference evidence="1 2" key="1">
    <citation type="journal article" date="2019" name="Sci. Rep.">
        <title>Orb-weaving spider Araneus ventricosus genome elucidates the spidroin gene catalogue.</title>
        <authorList>
            <person name="Kono N."/>
            <person name="Nakamura H."/>
            <person name="Ohtoshi R."/>
            <person name="Moran D.A.P."/>
            <person name="Shinohara A."/>
            <person name="Yoshida Y."/>
            <person name="Fujiwara M."/>
            <person name="Mori M."/>
            <person name="Tomita M."/>
            <person name="Arakawa K."/>
        </authorList>
    </citation>
    <scope>NUCLEOTIDE SEQUENCE [LARGE SCALE GENOMIC DNA]</scope>
</reference>
<keyword evidence="2" id="KW-1185">Reference proteome</keyword>
<proteinExistence type="predicted"/>
<evidence type="ECO:0000313" key="1">
    <source>
        <dbReference type="EMBL" id="GBN84242.1"/>
    </source>
</evidence>
<sequence length="107" mass="12230">MHFRHRSNAGYKLPFASSSSVFVAALLRNLRIVASKTGHSLHRQIVYFGTREGKSDKNLWKRTKRLAMVGIPSGLKSERKIRGTLKEASEKNNAFRRLKSRFEGSRN</sequence>
<gene>
    <name evidence="1" type="ORF">AVEN_69193_1</name>
</gene>